<dbReference type="Pfam" id="PF23085">
    <property type="entry name" value="RRM_PARP14_3"/>
    <property type="match status" value="1"/>
</dbReference>
<comment type="catalytic activity">
    <reaction evidence="23">
        <text>a ganglioside GA1 (d18:1(4E)) + CMP-N-acetyl-beta-neuraminate = a ganglioside GM1b (d18:1(4E)) + CMP + H(+)</text>
        <dbReference type="Rhea" id="RHEA:47560"/>
        <dbReference type="ChEBI" id="CHEBI:15378"/>
        <dbReference type="ChEBI" id="CHEBI:27938"/>
        <dbReference type="ChEBI" id="CHEBI:57812"/>
        <dbReference type="ChEBI" id="CHEBI:60377"/>
        <dbReference type="ChEBI" id="CHEBI:78568"/>
    </reaction>
    <physiologicalReaction direction="left-to-right" evidence="23">
        <dbReference type="Rhea" id="RHEA:47561"/>
    </physiologicalReaction>
</comment>
<evidence type="ECO:0000256" key="23">
    <source>
        <dbReference type="ARBA" id="ARBA00043673"/>
    </source>
</evidence>
<name>A0A6A4TWN9_SCOMX</name>
<dbReference type="CDD" id="cd01439">
    <property type="entry name" value="TCCD_inducible_PARP_like"/>
    <property type="match status" value="1"/>
</dbReference>
<dbReference type="GO" id="GO:0003836">
    <property type="term" value="F:beta-galactoside (CMP) alpha-2,3-sialyltransferase activity"/>
    <property type="evidence" value="ECO:0007669"/>
    <property type="project" value="UniProtKB-EC"/>
</dbReference>
<evidence type="ECO:0000259" key="33">
    <source>
        <dbReference type="PROSITE" id="PS51059"/>
    </source>
</evidence>
<dbReference type="GO" id="GO:0003950">
    <property type="term" value="F:NAD+ poly-ADP-ribosyltransferase activity"/>
    <property type="evidence" value="ECO:0007669"/>
    <property type="project" value="UniProtKB-UniRule"/>
</dbReference>
<keyword evidence="19" id="KW-0539">Nucleus</keyword>
<evidence type="ECO:0000256" key="16">
    <source>
        <dbReference type="ARBA" id="ARBA00023136"/>
    </source>
</evidence>
<evidence type="ECO:0000256" key="8">
    <source>
        <dbReference type="ARBA" id="ARBA00022676"/>
    </source>
</evidence>
<dbReference type="CDD" id="cd23966">
    <property type="entry name" value="GT29_ST3GAL1_2"/>
    <property type="match status" value="1"/>
</dbReference>
<dbReference type="PANTHER" id="PTHR46032:SF6">
    <property type="entry name" value="CMP-N-ACETYLNEURAMINATE-BETA-GALACTOSAMIDE-ALPHA-2,3-SIALYLTRANSFERASE 1"/>
    <property type="match status" value="1"/>
</dbReference>
<dbReference type="EC" id="2.4.2.-" evidence="29"/>
<dbReference type="GO" id="GO:0006629">
    <property type="term" value="P:lipid metabolic process"/>
    <property type="evidence" value="ECO:0007669"/>
    <property type="project" value="UniProtKB-KW"/>
</dbReference>
<evidence type="ECO:0000256" key="21">
    <source>
        <dbReference type="ARBA" id="ARBA00036292"/>
    </source>
</evidence>
<evidence type="ECO:0000256" key="30">
    <source>
        <dbReference type="SAM" id="MobiDB-lite"/>
    </source>
</evidence>
<evidence type="ECO:0000256" key="13">
    <source>
        <dbReference type="ARBA" id="ARBA00023027"/>
    </source>
</evidence>
<evidence type="ECO:0000256" key="20">
    <source>
        <dbReference type="ARBA" id="ARBA00024347"/>
    </source>
</evidence>
<evidence type="ECO:0000256" key="3">
    <source>
        <dbReference type="ARBA" id="ARBA00004613"/>
    </source>
</evidence>
<dbReference type="Pfam" id="PF00644">
    <property type="entry name" value="PARP"/>
    <property type="match status" value="1"/>
</dbReference>
<evidence type="ECO:0000256" key="19">
    <source>
        <dbReference type="ARBA" id="ARBA00023242"/>
    </source>
</evidence>
<dbReference type="Gene3D" id="3.30.70.330">
    <property type="match status" value="1"/>
</dbReference>
<evidence type="ECO:0000256" key="18">
    <source>
        <dbReference type="ARBA" id="ARBA00023180"/>
    </source>
</evidence>
<dbReference type="InterPro" id="IPR051757">
    <property type="entry name" value="Beta-gal_alpha2-3_sialyltrans"/>
</dbReference>
<reference evidence="34 35" key="1">
    <citation type="submission" date="2019-06" db="EMBL/GenBank/DDBJ databases">
        <title>Draft genomes of female and male turbot (Scophthalmus maximus).</title>
        <authorList>
            <person name="Xu H."/>
            <person name="Xu X.-W."/>
            <person name="Shao C."/>
            <person name="Chen S."/>
        </authorList>
    </citation>
    <scope>NUCLEOTIDE SEQUENCE [LARGE SCALE GENOMIC DNA]</scope>
    <source>
        <strain evidence="34">Ysfricsl-2016a</strain>
        <tissue evidence="34">Blood</tissue>
    </source>
</reference>
<comment type="catalytic activity">
    <reaction evidence="21">
        <text>a beta-D-galactosyl-(1-&gt;3)-N-acetyl-alpha-D-galactosaminyl derivative + CMP-N-acetyl-beta-neuraminate = an N-acetyl-alpha-neuraminyl-(2-&gt;3)-beta-D-galactosyl-(1-&gt;3)-N-acetyl-alpha-D-galactosaminyl derivative + CMP + H(+)</text>
        <dbReference type="Rhea" id="RHEA:21616"/>
        <dbReference type="ChEBI" id="CHEBI:15378"/>
        <dbReference type="ChEBI" id="CHEBI:57812"/>
        <dbReference type="ChEBI" id="CHEBI:60377"/>
        <dbReference type="ChEBI" id="CHEBI:133470"/>
        <dbReference type="ChEBI" id="CHEBI:139596"/>
        <dbReference type="EC" id="2.4.3.4"/>
    </reaction>
    <physiologicalReaction direction="left-to-right" evidence="21">
        <dbReference type="Rhea" id="RHEA:21617"/>
    </physiologicalReaction>
</comment>
<evidence type="ECO:0000256" key="9">
    <source>
        <dbReference type="ARBA" id="ARBA00022679"/>
    </source>
</evidence>
<evidence type="ECO:0000256" key="5">
    <source>
        <dbReference type="ARBA" id="ARBA00004934"/>
    </source>
</evidence>
<keyword evidence="9 29" id="KW-0808">Transferase</keyword>
<evidence type="ECO:0000256" key="17">
    <source>
        <dbReference type="ARBA" id="ARBA00023157"/>
    </source>
</evidence>
<evidence type="ECO:0000256" key="6">
    <source>
        <dbReference type="ARBA" id="ARBA00006003"/>
    </source>
</evidence>
<dbReference type="Pfam" id="PF00777">
    <property type="entry name" value="Glyco_transf_29"/>
    <property type="match status" value="1"/>
</dbReference>
<comment type="catalytic activity">
    <reaction evidence="25">
        <text>a ganglioside GA1 + CMP-N-acetyl-beta-neuraminate = a ganglioside GM1b + CMP + H(+)</text>
        <dbReference type="Rhea" id="RHEA:48244"/>
        <dbReference type="ChEBI" id="CHEBI:15378"/>
        <dbReference type="ChEBI" id="CHEBI:57812"/>
        <dbReference type="ChEBI" id="CHEBI:60377"/>
        <dbReference type="ChEBI" id="CHEBI:88069"/>
        <dbReference type="ChEBI" id="CHEBI:90151"/>
    </reaction>
    <physiologicalReaction direction="left-to-right" evidence="25">
        <dbReference type="Rhea" id="RHEA:48245"/>
    </physiologicalReaction>
</comment>
<evidence type="ECO:0000256" key="26">
    <source>
        <dbReference type="ARBA" id="ARBA00047509"/>
    </source>
</evidence>
<dbReference type="Gene3D" id="3.90.1480.20">
    <property type="entry name" value="Glycosyl transferase family 29"/>
    <property type="match status" value="1"/>
</dbReference>
<evidence type="ECO:0000256" key="24">
    <source>
        <dbReference type="ARBA" id="ARBA00043773"/>
    </source>
</evidence>
<keyword evidence="11" id="KW-0735">Signal-anchor</keyword>
<comment type="catalytic activity">
    <reaction evidence="27">
        <text>a globoside GalGb4Cer + CMP-N-acetyl-beta-neuraminate = a globoside MSGG + CMP + H(+)</text>
        <dbReference type="Rhea" id="RHEA:65372"/>
        <dbReference type="ChEBI" id="CHEBI:15378"/>
        <dbReference type="ChEBI" id="CHEBI:57812"/>
        <dbReference type="ChEBI" id="CHEBI:60377"/>
        <dbReference type="ChEBI" id="CHEBI:140623"/>
        <dbReference type="ChEBI" id="CHEBI:140691"/>
    </reaction>
    <physiologicalReaction direction="left-to-right" evidence="27">
        <dbReference type="Rhea" id="RHEA:65373"/>
    </physiologicalReaction>
</comment>
<comment type="similarity">
    <text evidence="20">Belongs to the ARTD/PARP family.</text>
</comment>
<dbReference type="Gene3D" id="3.30.720.50">
    <property type="match status" value="1"/>
</dbReference>
<dbReference type="PROSITE" id="PS51059">
    <property type="entry name" value="PARP_CATALYTIC"/>
    <property type="match status" value="1"/>
</dbReference>
<comment type="pathway">
    <text evidence="4">Protein modification; protein glycosylation.</text>
</comment>
<evidence type="ECO:0000256" key="29">
    <source>
        <dbReference type="RuleBase" id="RU362114"/>
    </source>
</evidence>
<dbReference type="SMART" id="SM00726">
    <property type="entry name" value="UIM"/>
    <property type="match status" value="2"/>
</dbReference>
<proteinExistence type="inferred from homology"/>
<dbReference type="SUPFAM" id="SSF56399">
    <property type="entry name" value="ADP-ribosylation"/>
    <property type="match status" value="1"/>
</dbReference>
<evidence type="ECO:0000313" key="35">
    <source>
        <dbReference type="Proteomes" id="UP000438429"/>
    </source>
</evidence>
<dbReference type="GO" id="GO:0047288">
    <property type="term" value="F:beta-D-galactosyl-(1-&gt;3)-N-acetyl-beta-D-galactosaminide alpha-2,3- sialyltransferase"/>
    <property type="evidence" value="ECO:0007669"/>
    <property type="project" value="UniProtKB-EC"/>
</dbReference>
<keyword evidence="13 29" id="KW-0520">NAD</keyword>
<evidence type="ECO:0000256" key="31">
    <source>
        <dbReference type="SAM" id="Phobius"/>
    </source>
</evidence>
<evidence type="ECO:0000256" key="2">
    <source>
        <dbReference type="ARBA" id="ARBA00004323"/>
    </source>
</evidence>
<comment type="catalytic activity">
    <reaction evidence="24">
        <text>a ganglioside GM1 (d18:1(4E)) + CMP-N-acetyl-beta-neuraminate = a ganglioside GD1a (d18:1(4E)) + CMP + H(+)</text>
        <dbReference type="Rhea" id="RHEA:18021"/>
        <dbReference type="ChEBI" id="CHEBI:15378"/>
        <dbReference type="ChEBI" id="CHEBI:57812"/>
        <dbReference type="ChEBI" id="CHEBI:60377"/>
        <dbReference type="ChEBI" id="CHEBI:77709"/>
        <dbReference type="ChEBI" id="CHEBI:78445"/>
        <dbReference type="EC" id="2.4.3.2"/>
    </reaction>
    <physiologicalReaction direction="left-to-right" evidence="24">
        <dbReference type="Rhea" id="RHEA:18022"/>
    </physiologicalReaction>
</comment>
<evidence type="ECO:0000256" key="11">
    <source>
        <dbReference type="ARBA" id="ARBA00022968"/>
    </source>
</evidence>
<comment type="catalytic activity">
    <reaction evidence="26">
        <text>ganglioside GM1 (d18:1(4E)/18:0) + CMP-N-acetyl-beta-neuraminate = ganglioside GD1a (18:1(4E)/18:0) + CMP + H(+)</text>
        <dbReference type="Rhea" id="RHEA:48248"/>
        <dbReference type="ChEBI" id="CHEBI:15378"/>
        <dbReference type="ChEBI" id="CHEBI:57812"/>
        <dbReference type="ChEBI" id="CHEBI:60377"/>
        <dbReference type="ChEBI" id="CHEBI:73110"/>
        <dbReference type="ChEBI" id="CHEBI:90153"/>
    </reaction>
    <physiologicalReaction direction="left-to-right" evidence="26">
        <dbReference type="Rhea" id="RHEA:48249"/>
    </physiologicalReaction>
</comment>
<keyword evidence="18" id="KW-0325">Glycoprotein</keyword>
<organism evidence="34 35">
    <name type="scientific">Scophthalmus maximus</name>
    <name type="common">Turbot</name>
    <name type="synonym">Psetta maxima</name>
    <dbReference type="NCBI Taxonomy" id="52904"/>
    <lineage>
        <taxon>Eukaryota</taxon>
        <taxon>Metazoa</taxon>
        <taxon>Chordata</taxon>
        <taxon>Craniata</taxon>
        <taxon>Vertebrata</taxon>
        <taxon>Euteleostomi</taxon>
        <taxon>Actinopterygii</taxon>
        <taxon>Neopterygii</taxon>
        <taxon>Teleostei</taxon>
        <taxon>Neoteleostei</taxon>
        <taxon>Acanthomorphata</taxon>
        <taxon>Carangaria</taxon>
        <taxon>Pleuronectiformes</taxon>
        <taxon>Pleuronectoidei</taxon>
        <taxon>Scophthalmidae</taxon>
        <taxon>Scophthalmus</taxon>
    </lineage>
</organism>
<dbReference type="GO" id="GO:0097503">
    <property type="term" value="P:sialylation"/>
    <property type="evidence" value="ECO:0007669"/>
    <property type="project" value="TreeGrafter"/>
</dbReference>
<feature type="transmembrane region" description="Helical" evidence="31">
    <location>
        <begin position="12"/>
        <end position="30"/>
    </location>
</feature>
<feature type="domain" description="WWE" evidence="32">
    <location>
        <begin position="1038"/>
        <end position="1116"/>
    </location>
</feature>
<feature type="region of interest" description="Disordered" evidence="30">
    <location>
        <begin position="458"/>
        <end position="493"/>
    </location>
</feature>
<evidence type="ECO:0000256" key="28">
    <source>
        <dbReference type="ARBA" id="ARBA00062545"/>
    </source>
</evidence>
<evidence type="ECO:0000256" key="12">
    <source>
        <dbReference type="ARBA" id="ARBA00022989"/>
    </source>
</evidence>
<dbReference type="InterPro" id="IPR012677">
    <property type="entry name" value="Nucleotide-bd_a/b_plait_sf"/>
</dbReference>
<evidence type="ECO:0000256" key="14">
    <source>
        <dbReference type="ARBA" id="ARBA00023034"/>
    </source>
</evidence>
<comment type="subcellular location">
    <subcellularLocation>
        <location evidence="2">Golgi apparatus membrane</location>
        <topology evidence="2">Single-pass type II membrane protein</topology>
    </subcellularLocation>
    <subcellularLocation>
        <location evidence="22">Golgi apparatus</location>
        <location evidence="22">Golgi stack membrane</location>
    </subcellularLocation>
    <subcellularLocation>
        <location evidence="1">Nucleus</location>
    </subcellularLocation>
    <subcellularLocation>
        <location evidence="3">Secreted</location>
    </subcellularLocation>
</comment>
<comment type="caution">
    <text evidence="34">The sequence shown here is derived from an EMBL/GenBank/DDBJ whole genome shotgun (WGS) entry which is preliminary data.</text>
</comment>
<sequence>MSLPKRRRIRTLALLFCVVTFTMFLFTYTFRDPSLYFFRHAFRLSDSLFSKGPCACRQCMTEAEGDPWFAEHFNQSIHPLMSRENSVLSDETFKWWQWLQAERQPANFSEVVEELFRVIPDEVRYTDASPERCRTCAVVGNSGNLKGSRYGGRIDSSEFIIRMNQAPTSGFEEDVGTRTTHHVMYPESAIDLENTTSLVLIPFKTLDLQWIISALTTGAIKHTYVPVVPRIKANKDKVLIYSPTFFKYVYETWLDGHGRYPSTGFLSLLLAIHICDEVMTPPAGQHAAQHGSAQSPEPNPCVLTERISPADVSPCSADFQTLGTRVSRRTLDGAMVTLEQIEQTDSVLVENLHPGTTPDLLTLYFESKRGTNQKVKDVTMLSEGTAKVSFANRESLGPVLDHQHKLDGADLVVRPYFDFLHPTERITSQKCGSGQKDMTDRNSEDQSDILMQTSPAMVDNANGQSSSQTTPEPLATHEAVEEATDKVTDQTEHADTLSSHIAIDDPVKLALLQLSPLSQIIEKPHPNFTVEVKDDGVLIVGRGRQNLELIKHTILDALGNTAETHFTLEPEKAQFLARKDVKQQLLQTMDQIGSPAMYLVSGSRVVVASQSQDSAQQTCSFLKSQMCHFSIPLDPEHGCTLYLNEWSEFLQGLGLSSVKVSERGRNIDVLTLKGMEKAEDVCGLKIHGQAVACQIAKELLQDLVSNICTRTIIVNSPGVARFLGEPECKSILNEMETKFQVYISIKSRPWEHLPHQDVFDTAWRMMSQRNFQKVSMDVPTQELPSDAIQTDQNGAPDEGLLEEAKRIVSSLDEKLKEGASNSDLPDDMDNVDLYSAEEPTSLRDQESDVMAVDASQSSAEGNAVSGSALGLPSDLEEEAQLSLAIQYSMESNQLFLEDEEEQLNKALELSRNMIQHEASSGDADKNPQVNQPAKDVHVSLQETIKAANTIQIDVFAGYECDLIRVDIAFWKKVSQRQVEEKLEHSSVKNISDYHRTCLEMIMRKYAVEIEVQGTIITVSGFKDYVPGAVWDVKLLLEKIGTAVSDGEILRTVQWMRHDPASSMTPYSSNATVFIESAWRMKQEQVDILLDNQPHTINFEKMQEHNVTLGKYVKISRKRLDAGDLDEDIPEEEYSLLSVMPEVTRVHEGSDEFQDVVKNFYATIHEYHSKIRIIQVEKLMNRLLFNQYKLKKASVLQRATYPEVERTLYHGTNETSVKEICVHGFNRSFCGRNATAYGQGVYFAVNSALSVLDQYSPPNINGHKFIFVSKVLTGDFTKGCHSMKTTPLKETGDVPLRYDSVTDHITKPTMFVIFNDTQAFPEYLITCQRIRP</sequence>
<evidence type="ECO:0000256" key="15">
    <source>
        <dbReference type="ARBA" id="ARBA00023098"/>
    </source>
</evidence>
<feature type="compositionally biased region" description="Polar residues" evidence="30">
    <location>
        <begin position="458"/>
        <end position="471"/>
    </location>
</feature>
<keyword evidence="8 29" id="KW-0328">Glycosyltransferase</keyword>
<keyword evidence="7" id="KW-0964">Secreted</keyword>
<comment type="subunit">
    <text evidence="28">Homodimer; disulfide-linked. Homodimer formation occurs in the endoplasmic reticulum.</text>
</comment>
<dbReference type="GO" id="GO:0000139">
    <property type="term" value="C:Golgi membrane"/>
    <property type="evidence" value="ECO:0007669"/>
    <property type="project" value="UniProtKB-SubCell"/>
</dbReference>
<accession>A0A6A4TWN9</accession>
<evidence type="ECO:0000256" key="1">
    <source>
        <dbReference type="ARBA" id="ARBA00004123"/>
    </source>
</evidence>
<dbReference type="PROSITE" id="PS50918">
    <property type="entry name" value="WWE"/>
    <property type="match status" value="1"/>
</dbReference>
<evidence type="ECO:0000313" key="34">
    <source>
        <dbReference type="EMBL" id="KAF0047584.1"/>
    </source>
</evidence>
<dbReference type="SUPFAM" id="SSF117839">
    <property type="entry name" value="WWE domain"/>
    <property type="match status" value="1"/>
</dbReference>
<dbReference type="Gene3D" id="3.90.228.10">
    <property type="match status" value="1"/>
</dbReference>
<keyword evidence="15" id="KW-0443">Lipid metabolism</keyword>
<keyword evidence="12 31" id="KW-1133">Transmembrane helix</keyword>
<evidence type="ECO:0000256" key="10">
    <source>
        <dbReference type="ARBA" id="ARBA00022692"/>
    </source>
</evidence>
<gene>
    <name evidence="34" type="ORF">F2P81_001217</name>
</gene>
<dbReference type="EMBL" id="VEVO01000001">
    <property type="protein sequence ID" value="KAF0047584.1"/>
    <property type="molecule type" value="Genomic_DNA"/>
</dbReference>
<evidence type="ECO:0000256" key="25">
    <source>
        <dbReference type="ARBA" id="ARBA00043816"/>
    </source>
</evidence>
<keyword evidence="10 31" id="KW-0812">Transmembrane</keyword>
<feature type="compositionally biased region" description="Basic and acidic residues" evidence="30">
    <location>
        <begin position="478"/>
        <end position="493"/>
    </location>
</feature>
<dbReference type="InterPro" id="IPR012317">
    <property type="entry name" value="Poly(ADP-ribose)pol_cat_dom"/>
</dbReference>
<dbReference type="PANTHER" id="PTHR46032">
    <property type="entry name" value="ALPHA-2,3-SIALYLTRANSFERASE ST3GAL I ISOFORM X1"/>
    <property type="match status" value="1"/>
</dbReference>
<dbReference type="InterPro" id="IPR003903">
    <property type="entry name" value="UIM_dom"/>
</dbReference>
<dbReference type="InterPro" id="IPR004170">
    <property type="entry name" value="WWE_dom"/>
</dbReference>
<dbReference type="FunFam" id="3.90.228.10:FF:000008">
    <property type="entry name" value="Poly [ADP-ribose] polymerase"/>
    <property type="match status" value="1"/>
</dbReference>
<evidence type="ECO:0000256" key="7">
    <source>
        <dbReference type="ARBA" id="ARBA00022525"/>
    </source>
</evidence>
<dbReference type="FunFam" id="3.90.1480.20:FF:000002">
    <property type="entry name" value="CMP-N-acetylneuraminate-beta-galactosamide- alpha-2,3-sialyltransferase 2"/>
    <property type="match status" value="1"/>
</dbReference>
<dbReference type="GO" id="GO:0005634">
    <property type="term" value="C:nucleus"/>
    <property type="evidence" value="ECO:0007669"/>
    <property type="project" value="UniProtKB-SubCell"/>
</dbReference>
<comment type="pathway">
    <text evidence="5">Glycolipid biosynthesis.</text>
</comment>
<evidence type="ECO:0000256" key="27">
    <source>
        <dbReference type="ARBA" id="ARBA00052027"/>
    </source>
</evidence>
<keyword evidence="17" id="KW-1015">Disulfide bond</keyword>
<keyword evidence="14" id="KW-0333">Golgi apparatus</keyword>
<protein>
    <recommendedName>
        <fullName evidence="29">Poly [ADP-ribose] polymerase</fullName>
        <shortName evidence="29">PARP</shortName>
        <ecNumber evidence="29">2.4.2.-</ecNumber>
    </recommendedName>
</protein>
<dbReference type="Pfam" id="PF02825">
    <property type="entry name" value="WWE"/>
    <property type="match status" value="1"/>
</dbReference>
<dbReference type="InterPro" id="IPR038578">
    <property type="entry name" value="GT29-like_sf"/>
</dbReference>
<feature type="domain" description="PARP catalytic" evidence="33">
    <location>
        <begin position="1127"/>
        <end position="1331"/>
    </location>
</feature>
<evidence type="ECO:0000259" key="32">
    <source>
        <dbReference type="PROSITE" id="PS50918"/>
    </source>
</evidence>
<dbReference type="GO" id="GO:0032580">
    <property type="term" value="C:Golgi cisterna membrane"/>
    <property type="evidence" value="ECO:0007669"/>
    <property type="project" value="UniProtKB-SubCell"/>
</dbReference>
<keyword evidence="16 31" id="KW-0472">Membrane</keyword>
<evidence type="ECO:0000256" key="22">
    <source>
        <dbReference type="ARBA" id="ARBA00037859"/>
    </source>
</evidence>
<comment type="similarity">
    <text evidence="6">Belongs to the glycosyltransferase 29 family.</text>
</comment>
<dbReference type="Proteomes" id="UP000438429">
    <property type="component" value="Unassembled WGS sequence"/>
</dbReference>
<evidence type="ECO:0000256" key="4">
    <source>
        <dbReference type="ARBA" id="ARBA00004922"/>
    </source>
</evidence>
<dbReference type="InterPro" id="IPR001675">
    <property type="entry name" value="Glyco_trans_29"/>
</dbReference>
<dbReference type="GO" id="GO:0005576">
    <property type="term" value="C:extracellular region"/>
    <property type="evidence" value="ECO:0007669"/>
    <property type="project" value="UniProtKB-SubCell"/>
</dbReference>
<dbReference type="InterPro" id="IPR037197">
    <property type="entry name" value="WWE_dom_sf"/>
</dbReference>